<dbReference type="EC" id="6.1.1.21" evidence="2"/>
<gene>
    <name evidence="9" type="ORF">WJX81_005625</name>
</gene>
<dbReference type="PANTHER" id="PTHR11476">
    <property type="entry name" value="HISTIDYL-TRNA SYNTHETASE"/>
    <property type="match status" value="1"/>
</dbReference>
<evidence type="ECO:0000256" key="7">
    <source>
        <dbReference type="SAM" id="MobiDB-lite"/>
    </source>
</evidence>
<dbReference type="GO" id="GO:0005739">
    <property type="term" value="C:mitochondrion"/>
    <property type="evidence" value="ECO:0007669"/>
    <property type="project" value="TreeGrafter"/>
</dbReference>
<keyword evidence="10" id="KW-1185">Reference proteome</keyword>
<organism evidence="9 10">
    <name type="scientific">Elliptochloris bilobata</name>
    <dbReference type="NCBI Taxonomy" id="381761"/>
    <lineage>
        <taxon>Eukaryota</taxon>
        <taxon>Viridiplantae</taxon>
        <taxon>Chlorophyta</taxon>
        <taxon>core chlorophytes</taxon>
        <taxon>Trebouxiophyceae</taxon>
        <taxon>Trebouxiophyceae incertae sedis</taxon>
        <taxon>Elliptochloris clade</taxon>
        <taxon>Elliptochloris</taxon>
    </lineage>
</organism>
<sequence length="897" mass="91635">MASAVAIGGVGGALDFDGLASIAAGAQVALDASALAAVKKASPKPDSIVLEAAPQAAATLADSVLSRPQAPAATPLAPALTAAGVALPGVTAAERAALTAGVPAAAGVAALAVGAARRLALALAAVAALSCEALQADMRPLGDAEGSGRSTAAAAAAADLRGMLEGSLRVSPRRGGAGALPCCLRLPQVHGALAAALAAAAPALKAALAAPAPPPGRPVDAPAAEAAAALQATARALLRAAALSLERSGAVAAQLPDAGAQALRASAEAALAGARASAAEASARLDEDLGADTPLLAIALAAADALDAAREAAAAEATAALALLHAAEVPAQAAPGDAGPPAGAGAAEEGATKKKDKKKKATGVQLGRGSAQMRAYLEQAGAGGGTASAALQAVRAALDPASRPLAAAMGALRMALDANAAQRLPKIAKGTRDFTPAQMFVRQHIFGLIEGVFKRRGAKTIATPAFELRETLMGKYGEDSKLIYDLADQGGEALSLRYDLTVPFARFMALHAAGNIMRYQIGPVWRRDQPQIARGRMREFYQCDLDIAGAYPGMAADAEIVSVLAEVLAALDVGAFRIKLNHRRLLDAMMRACGVPPAKFRAICSAIDKLDKEPWAAVRAEMVDQKGLAPEVADRIAPYVTGEEHACAPGEPEALLDRLSAPDHALAGDGDAAAALGDLRALFRKLRRKGALARVAFDLSLARGLDYYTGVIYEAVLEGAHIGSVAAGGRYDGLVGMFSSTPVPAVGVSIGVERVFAILEAQLLQQAAERGCRIRESHTQVLVASAGRRELQEDRMELAAELTTAGLAVEYGLKEKDNLRERLADAEDRGIPFLIFFGDQELAKDPPVVNLIAMREPKETREAEVRRSDLAAELCRRLDALGPLGLLTPPRTAPAPS</sequence>
<dbReference type="Gene3D" id="3.40.50.800">
    <property type="entry name" value="Anticodon-binding domain"/>
    <property type="match status" value="1"/>
</dbReference>
<dbReference type="InterPro" id="IPR008948">
    <property type="entry name" value="L-Aspartase-like"/>
</dbReference>
<dbReference type="InterPro" id="IPR036621">
    <property type="entry name" value="Anticodon-bd_dom_sf"/>
</dbReference>
<dbReference type="SUPFAM" id="SSF48557">
    <property type="entry name" value="L-aspartase-like"/>
    <property type="match status" value="1"/>
</dbReference>
<comment type="catalytic activity">
    <reaction evidence="6">
        <text>tRNA(His) + L-histidine + ATP = L-histidyl-tRNA(His) + AMP + diphosphate + H(+)</text>
        <dbReference type="Rhea" id="RHEA:17313"/>
        <dbReference type="Rhea" id="RHEA-COMP:9665"/>
        <dbReference type="Rhea" id="RHEA-COMP:9689"/>
        <dbReference type="ChEBI" id="CHEBI:15378"/>
        <dbReference type="ChEBI" id="CHEBI:30616"/>
        <dbReference type="ChEBI" id="CHEBI:33019"/>
        <dbReference type="ChEBI" id="CHEBI:57595"/>
        <dbReference type="ChEBI" id="CHEBI:78442"/>
        <dbReference type="ChEBI" id="CHEBI:78527"/>
        <dbReference type="ChEBI" id="CHEBI:456215"/>
        <dbReference type="EC" id="6.1.1.21"/>
    </reaction>
</comment>
<protein>
    <recommendedName>
        <fullName evidence="2">histidine--tRNA ligase</fullName>
        <ecNumber evidence="2">6.1.1.21</ecNumber>
    </recommendedName>
</protein>
<evidence type="ECO:0000256" key="6">
    <source>
        <dbReference type="ARBA" id="ARBA00047639"/>
    </source>
</evidence>
<dbReference type="GO" id="GO:0005524">
    <property type="term" value="F:ATP binding"/>
    <property type="evidence" value="ECO:0007669"/>
    <property type="project" value="UniProtKB-KW"/>
</dbReference>
<dbReference type="EMBL" id="JALJOU010000064">
    <property type="protein sequence ID" value="KAK9826491.1"/>
    <property type="molecule type" value="Genomic_DNA"/>
</dbReference>
<dbReference type="InterPro" id="IPR006195">
    <property type="entry name" value="aa-tRNA-synth_II"/>
</dbReference>
<dbReference type="PROSITE" id="PS50862">
    <property type="entry name" value="AA_TRNA_LIGASE_II"/>
    <property type="match status" value="1"/>
</dbReference>
<dbReference type="SUPFAM" id="SSF52954">
    <property type="entry name" value="Class II aaRS ABD-related"/>
    <property type="match status" value="1"/>
</dbReference>
<proteinExistence type="inferred from homology"/>
<dbReference type="Gene3D" id="1.20.200.10">
    <property type="entry name" value="Fumarase/aspartase (Central domain)"/>
    <property type="match status" value="1"/>
</dbReference>
<dbReference type="Pfam" id="PF13393">
    <property type="entry name" value="tRNA-synt_His"/>
    <property type="match status" value="1"/>
</dbReference>
<dbReference type="FunFam" id="3.30.930.10:FF:000061">
    <property type="entry name" value="Histidine--tRNA ligase, cytoplasmic"/>
    <property type="match status" value="1"/>
</dbReference>
<dbReference type="GO" id="GO:0032543">
    <property type="term" value="P:mitochondrial translation"/>
    <property type="evidence" value="ECO:0007669"/>
    <property type="project" value="TreeGrafter"/>
</dbReference>
<dbReference type="InterPro" id="IPR004154">
    <property type="entry name" value="Anticodon-bd"/>
</dbReference>
<evidence type="ECO:0000256" key="3">
    <source>
        <dbReference type="ARBA" id="ARBA00022741"/>
    </source>
</evidence>
<comment type="similarity">
    <text evidence="1">Belongs to the class-II aminoacyl-tRNA synthetase family.</text>
</comment>
<dbReference type="Gene3D" id="3.30.930.10">
    <property type="entry name" value="Bira Bifunctional Protein, Domain 2"/>
    <property type="match status" value="1"/>
</dbReference>
<name>A0AAW1QZ10_9CHLO</name>
<dbReference type="PANTHER" id="PTHR11476:SF7">
    <property type="entry name" value="HISTIDINE--TRNA LIGASE"/>
    <property type="match status" value="1"/>
</dbReference>
<feature type="domain" description="Aminoacyl-transfer RNA synthetases class-II family profile" evidence="8">
    <location>
        <begin position="422"/>
        <end position="759"/>
    </location>
</feature>
<reference evidence="9 10" key="1">
    <citation type="journal article" date="2024" name="Nat. Commun.">
        <title>Phylogenomics reveals the evolutionary origins of lichenization in chlorophyte algae.</title>
        <authorList>
            <person name="Puginier C."/>
            <person name="Libourel C."/>
            <person name="Otte J."/>
            <person name="Skaloud P."/>
            <person name="Haon M."/>
            <person name="Grisel S."/>
            <person name="Petersen M."/>
            <person name="Berrin J.G."/>
            <person name="Delaux P.M."/>
            <person name="Dal Grande F."/>
            <person name="Keller J."/>
        </authorList>
    </citation>
    <scope>NUCLEOTIDE SEQUENCE [LARGE SCALE GENOMIC DNA]</scope>
    <source>
        <strain evidence="9 10">SAG 245.80</strain>
    </source>
</reference>
<feature type="compositionally biased region" description="Low complexity" evidence="7">
    <location>
        <begin position="332"/>
        <end position="349"/>
    </location>
</feature>
<feature type="region of interest" description="Disordered" evidence="7">
    <location>
        <begin position="332"/>
        <end position="366"/>
    </location>
</feature>
<dbReference type="Pfam" id="PF00221">
    <property type="entry name" value="Lyase_aromatic"/>
    <property type="match status" value="1"/>
</dbReference>
<dbReference type="Pfam" id="PF03129">
    <property type="entry name" value="HGTP_anticodon"/>
    <property type="match status" value="1"/>
</dbReference>
<dbReference type="SUPFAM" id="SSF55681">
    <property type="entry name" value="Class II aaRS and biotin synthetases"/>
    <property type="match status" value="1"/>
</dbReference>
<evidence type="ECO:0000259" key="8">
    <source>
        <dbReference type="PROSITE" id="PS50862"/>
    </source>
</evidence>
<dbReference type="GO" id="GO:0005829">
    <property type="term" value="C:cytosol"/>
    <property type="evidence" value="ECO:0007669"/>
    <property type="project" value="TreeGrafter"/>
</dbReference>
<dbReference type="InterPro" id="IPR001106">
    <property type="entry name" value="Aromatic_Lyase"/>
</dbReference>
<keyword evidence="5" id="KW-0648">Protein biosynthesis</keyword>
<dbReference type="GO" id="GO:0004821">
    <property type="term" value="F:histidine-tRNA ligase activity"/>
    <property type="evidence" value="ECO:0007669"/>
    <property type="project" value="UniProtKB-EC"/>
</dbReference>
<dbReference type="GO" id="GO:0003723">
    <property type="term" value="F:RNA binding"/>
    <property type="evidence" value="ECO:0007669"/>
    <property type="project" value="TreeGrafter"/>
</dbReference>
<dbReference type="Proteomes" id="UP001445335">
    <property type="component" value="Unassembled WGS sequence"/>
</dbReference>
<dbReference type="CDD" id="cd00773">
    <property type="entry name" value="HisRS-like_core"/>
    <property type="match status" value="1"/>
</dbReference>
<dbReference type="InterPro" id="IPR015807">
    <property type="entry name" value="His-tRNA-ligase"/>
</dbReference>
<evidence type="ECO:0000256" key="5">
    <source>
        <dbReference type="ARBA" id="ARBA00022917"/>
    </source>
</evidence>
<evidence type="ECO:0000256" key="4">
    <source>
        <dbReference type="ARBA" id="ARBA00022840"/>
    </source>
</evidence>
<dbReference type="NCBIfam" id="TIGR00442">
    <property type="entry name" value="hisS"/>
    <property type="match status" value="1"/>
</dbReference>
<dbReference type="InterPro" id="IPR045864">
    <property type="entry name" value="aa-tRNA-synth_II/BPL/LPL"/>
</dbReference>
<evidence type="ECO:0000313" key="9">
    <source>
        <dbReference type="EMBL" id="KAK9826491.1"/>
    </source>
</evidence>
<dbReference type="InterPro" id="IPR041715">
    <property type="entry name" value="HisRS-like_core"/>
</dbReference>
<comment type="caution">
    <text evidence="9">The sequence shown here is derived from an EMBL/GenBank/DDBJ whole genome shotgun (WGS) entry which is preliminary data.</text>
</comment>
<keyword evidence="4" id="KW-0067">ATP-binding</keyword>
<evidence type="ECO:0000256" key="2">
    <source>
        <dbReference type="ARBA" id="ARBA00012815"/>
    </source>
</evidence>
<dbReference type="AlphaFoldDB" id="A0AAW1QZ10"/>
<evidence type="ECO:0000313" key="10">
    <source>
        <dbReference type="Proteomes" id="UP001445335"/>
    </source>
</evidence>
<dbReference type="GO" id="GO:0006427">
    <property type="term" value="P:histidyl-tRNA aminoacylation"/>
    <property type="evidence" value="ECO:0007669"/>
    <property type="project" value="InterPro"/>
</dbReference>
<accession>A0AAW1QZ10</accession>
<keyword evidence="3" id="KW-0547">Nucleotide-binding</keyword>
<evidence type="ECO:0000256" key="1">
    <source>
        <dbReference type="ARBA" id="ARBA00008226"/>
    </source>
</evidence>